<gene>
    <name evidence="1" type="ORF">Mal15_22110</name>
</gene>
<dbReference type="EMBL" id="CP036264">
    <property type="protein sequence ID" value="QEF98163.1"/>
    <property type="molecule type" value="Genomic_DNA"/>
</dbReference>
<dbReference type="Proteomes" id="UP000321353">
    <property type="component" value="Chromosome"/>
</dbReference>
<accession>A0A5B9MBN7</accession>
<protein>
    <submittedName>
        <fullName evidence="1">Uncharacterized protein</fullName>
    </submittedName>
</protein>
<proteinExistence type="predicted"/>
<dbReference type="AlphaFoldDB" id="A0A5B9MBN7"/>
<name>A0A5B9MBN7_9BACT</name>
<keyword evidence="2" id="KW-1185">Reference proteome</keyword>
<sequence length="438" mass="42995">MTFVQAWTTDSGASAGTTGTVTVSGATANNLLVAVVACRFGEEPFTTPSGWTLLESGDGSDGAGATYYRVASGTSADNFSPSWTNTARYKLIVCEYSGLDSTPVMEDSGQTLNMSSDVDTIGTGSATPATADGKAIAFFACAWDFLSPTIDGGFTVNQNLASDQSFRPGAAIASVDYSSTSPISATWTKLSGSGGPAFGAIAVFKDAGGGGGITGTSAITLDDVTTTSTGGLAIDASATVTIDDITTASAGELAIVATASATLDDITTTGTGVSSNSGSAAIVLDDVTASSAGSLLISGIAAATLDDVTSDSDGTSQSTGTAAATLDDVTSSAAGELAIAGSSASTLDDITSDSAGKVSITGASATTIDDITTDAVGASANTGSASVSIDDLTTTAAGALQIRGSSAFSLDDFTVDALGGETPPVHPAYYYYTMLLGA</sequence>
<evidence type="ECO:0000313" key="1">
    <source>
        <dbReference type="EMBL" id="QEF98163.1"/>
    </source>
</evidence>
<organism evidence="1 2">
    <name type="scientific">Stieleria maiorica</name>
    <dbReference type="NCBI Taxonomy" id="2795974"/>
    <lineage>
        <taxon>Bacteria</taxon>
        <taxon>Pseudomonadati</taxon>
        <taxon>Planctomycetota</taxon>
        <taxon>Planctomycetia</taxon>
        <taxon>Pirellulales</taxon>
        <taxon>Pirellulaceae</taxon>
        <taxon>Stieleria</taxon>
    </lineage>
</organism>
<dbReference type="KEGG" id="smam:Mal15_22110"/>
<evidence type="ECO:0000313" key="2">
    <source>
        <dbReference type="Proteomes" id="UP000321353"/>
    </source>
</evidence>
<reference evidence="1 2" key="1">
    <citation type="submission" date="2019-02" db="EMBL/GenBank/DDBJ databases">
        <title>Planctomycetal bacteria perform biofilm scaping via a novel small molecule.</title>
        <authorList>
            <person name="Jeske O."/>
            <person name="Boedeker C."/>
            <person name="Wiegand S."/>
            <person name="Breitling P."/>
            <person name="Kallscheuer N."/>
            <person name="Jogler M."/>
            <person name="Rohde M."/>
            <person name="Petersen J."/>
            <person name="Medema M.H."/>
            <person name="Surup F."/>
            <person name="Jogler C."/>
        </authorList>
    </citation>
    <scope>NUCLEOTIDE SEQUENCE [LARGE SCALE GENOMIC DNA]</scope>
    <source>
        <strain evidence="1 2">Mal15</strain>
    </source>
</reference>